<protein>
    <submittedName>
        <fullName evidence="2">Uncharacterized protein</fullName>
    </submittedName>
</protein>
<feature type="compositionally biased region" description="Polar residues" evidence="1">
    <location>
        <begin position="26"/>
        <end position="42"/>
    </location>
</feature>
<keyword evidence="3" id="KW-1185">Reference proteome</keyword>
<organism evidence="2 3">
    <name type="scientific">Eufriesea mexicana</name>
    <dbReference type="NCBI Taxonomy" id="516756"/>
    <lineage>
        <taxon>Eukaryota</taxon>
        <taxon>Metazoa</taxon>
        <taxon>Ecdysozoa</taxon>
        <taxon>Arthropoda</taxon>
        <taxon>Hexapoda</taxon>
        <taxon>Insecta</taxon>
        <taxon>Pterygota</taxon>
        <taxon>Neoptera</taxon>
        <taxon>Endopterygota</taxon>
        <taxon>Hymenoptera</taxon>
        <taxon>Apocrita</taxon>
        <taxon>Aculeata</taxon>
        <taxon>Apoidea</taxon>
        <taxon>Anthophila</taxon>
        <taxon>Apidae</taxon>
        <taxon>Eufriesea</taxon>
    </lineage>
</organism>
<feature type="region of interest" description="Disordered" evidence="1">
    <location>
        <begin position="21"/>
        <end position="48"/>
    </location>
</feature>
<evidence type="ECO:0000313" key="3">
    <source>
        <dbReference type="Proteomes" id="UP000250275"/>
    </source>
</evidence>
<accession>A0A310SEK4</accession>
<evidence type="ECO:0000313" key="2">
    <source>
        <dbReference type="EMBL" id="OAD59687.1"/>
    </source>
</evidence>
<evidence type="ECO:0000256" key="1">
    <source>
        <dbReference type="SAM" id="MobiDB-lite"/>
    </source>
</evidence>
<dbReference type="Proteomes" id="UP000250275">
    <property type="component" value="Unassembled WGS sequence"/>
</dbReference>
<dbReference type="EMBL" id="KQ760645">
    <property type="protein sequence ID" value="OAD59687.1"/>
    <property type="molecule type" value="Genomic_DNA"/>
</dbReference>
<proteinExistence type="predicted"/>
<reference evidence="2 3" key="1">
    <citation type="submission" date="2015-07" db="EMBL/GenBank/DDBJ databases">
        <title>The genome of Eufriesea mexicana.</title>
        <authorList>
            <person name="Pan H."/>
            <person name="Kapheim K."/>
        </authorList>
    </citation>
    <scope>NUCLEOTIDE SEQUENCE [LARGE SCALE GENOMIC DNA]</scope>
    <source>
        <strain evidence="2">0111107269</strain>
        <tissue evidence="2">Whole body</tissue>
    </source>
</reference>
<gene>
    <name evidence="2" type="ORF">WN48_09001</name>
</gene>
<name>A0A310SEK4_9HYME</name>
<sequence>MGCNPGSRGPGADKSRLARNEKSIDNNRINSVSAVTPKSSAQVAAPTDQAMTNCHREIAVTRLIHADSSLAAFASREDATFRYQRGPGLVHRSHPHGRPRQHLGITYHIDERIKAKEMPPVVIRPPWRESFINLRESRTSQAGASCGPLAVGGPRLDAVVESESLCRTTESLPWMEGRDQTFPRCVIGKMNGGPMWVGRWHRLGAALSTWLWSVNEAKEEPGYDFAVCTSGMEFEDIVPDSIVPDVLPIIGVILRDDGNVSLDKVWWIFRGSVEFRLGMPVFSQSLGLRVLNGREF</sequence>
<dbReference type="AlphaFoldDB" id="A0A310SEK4"/>